<dbReference type="InterPro" id="IPR036291">
    <property type="entry name" value="NAD(P)-bd_dom_sf"/>
</dbReference>
<gene>
    <name evidence="2" type="primary">yhfP</name>
    <name evidence="2" type="ORF">GCM10011505_35440</name>
</gene>
<evidence type="ECO:0000313" key="3">
    <source>
        <dbReference type="Proteomes" id="UP000603352"/>
    </source>
</evidence>
<dbReference type="SUPFAM" id="SSF51735">
    <property type="entry name" value="NAD(P)-binding Rossmann-fold domains"/>
    <property type="match status" value="1"/>
</dbReference>
<dbReference type="InterPro" id="IPR020843">
    <property type="entry name" value="ER"/>
</dbReference>
<protein>
    <submittedName>
        <fullName evidence="2">Quinone oxidoreductase YhfP</fullName>
    </submittedName>
</protein>
<dbReference type="InterPro" id="IPR013154">
    <property type="entry name" value="ADH-like_N"/>
</dbReference>
<evidence type="ECO:0000259" key="1">
    <source>
        <dbReference type="SMART" id="SM00829"/>
    </source>
</evidence>
<reference evidence="3" key="1">
    <citation type="journal article" date="2019" name="Int. J. Syst. Evol. Microbiol.">
        <title>The Global Catalogue of Microorganisms (GCM) 10K type strain sequencing project: providing services to taxonomists for standard genome sequencing and annotation.</title>
        <authorList>
            <consortium name="The Broad Institute Genomics Platform"/>
            <consortium name="The Broad Institute Genome Sequencing Center for Infectious Disease"/>
            <person name="Wu L."/>
            <person name="Ma J."/>
        </authorList>
    </citation>
    <scope>NUCLEOTIDE SEQUENCE [LARGE SCALE GENOMIC DNA]</scope>
    <source>
        <strain evidence="3">CGMCC 1.10188</strain>
    </source>
</reference>
<dbReference type="NCBIfam" id="TIGR02823">
    <property type="entry name" value="oxido_YhdH"/>
    <property type="match status" value="1"/>
</dbReference>
<dbReference type="EMBL" id="BMDZ01000047">
    <property type="protein sequence ID" value="GGB51265.1"/>
    <property type="molecule type" value="Genomic_DNA"/>
</dbReference>
<dbReference type="InterPro" id="IPR051397">
    <property type="entry name" value="Zn-ADH-like_protein"/>
</dbReference>
<dbReference type="Pfam" id="PF00107">
    <property type="entry name" value="ADH_zinc_N"/>
    <property type="match status" value="1"/>
</dbReference>
<dbReference type="SUPFAM" id="SSF50129">
    <property type="entry name" value="GroES-like"/>
    <property type="match status" value="1"/>
</dbReference>
<dbReference type="Pfam" id="PF08240">
    <property type="entry name" value="ADH_N"/>
    <property type="match status" value="1"/>
</dbReference>
<dbReference type="Gene3D" id="3.40.50.720">
    <property type="entry name" value="NAD(P)-binding Rossmann-like Domain"/>
    <property type="match status" value="1"/>
</dbReference>
<proteinExistence type="predicted"/>
<dbReference type="InterPro" id="IPR014188">
    <property type="entry name" value="Acrylyl-CoA_reductase_AcuI"/>
</dbReference>
<keyword evidence="3" id="KW-1185">Reference proteome</keyword>
<dbReference type="PANTHER" id="PTHR43677">
    <property type="entry name" value="SHORT-CHAIN DEHYDROGENASE/REDUCTASE"/>
    <property type="match status" value="1"/>
</dbReference>
<dbReference type="InterPro" id="IPR011032">
    <property type="entry name" value="GroES-like_sf"/>
</dbReference>
<dbReference type="RefSeq" id="WP_188580278.1">
    <property type="nucleotide sequence ID" value="NZ_BMDZ01000047.1"/>
</dbReference>
<organism evidence="2 3">
    <name type="scientific">Tistrella bauzanensis</name>
    <dbReference type="NCBI Taxonomy" id="657419"/>
    <lineage>
        <taxon>Bacteria</taxon>
        <taxon>Pseudomonadati</taxon>
        <taxon>Pseudomonadota</taxon>
        <taxon>Alphaproteobacteria</taxon>
        <taxon>Geminicoccales</taxon>
        <taxon>Geminicoccaceae</taxon>
        <taxon>Tistrella</taxon>
    </lineage>
</organism>
<sequence length="332" mass="34545">MSTRYRAFVIDRQDDRITREVTRRETSDLPEGEVTIRVAWSSVNYKDGLATLAKGGVARRYPLVPGIDLAGTVTESRDPRFAEGDEVLVTGFETGVAHDGGFAELARVKADWVVKRPAGLSAEEAMAFGTAGFTAALSVRRLEENGLKPDQGPVLVTGATGGVGSHAVAMLAGLGYEVHAGTGKADAADYLKSLGAAAIVDRQTLATAGKPVDSQLWAAVVDPVGGATLARALSTTRYGGSVAVSGLTGGVKVETTVLPFILRGVNLLGIDSVYCPMAPRVALWDRMAGDLKHAHLTGALVHKIGLSGLDEALARILAGGMTGRALLDLSAD</sequence>
<name>A0ABQ1IT74_9PROT</name>
<dbReference type="SMART" id="SM00829">
    <property type="entry name" value="PKS_ER"/>
    <property type="match status" value="1"/>
</dbReference>
<dbReference type="Gene3D" id="3.90.180.10">
    <property type="entry name" value="Medium-chain alcohol dehydrogenases, catalytic domain"/>
    <property type="match status" value="1"/>
</dbReference>
<dbReference type="PANTHER" id="PTHR43677:SF1">
    <property type="entry name" value="ACRYLYL-COA REDUCTASE ACUI-RELATED"/>
    <property type="match status" value="1"/>
</dbReference>
<dbReference type="Proteomes" id="UP000603352">
    <property type="component" value="Unassembled WGS sequence"/>
</dbReference>
<comment type="caution">
    <text evidence="2">The sequence shown here is derived from an EMBL/GenBank/DDBJ whole genome shotgun (WGS) entry which is preliminary data.</text>
</comment>
<accession>A0ABQ1IT74</accession>
<dbReference type="InterPro" id="IPR013149">
    <property type="entry name" value="ADH-like_C"/>
</dbReference>
<feature type="domain" description="Enoyl reductase (ER)" evidence="1">
    <location>
        <begin position="12"/>
        <end position="327"/>
    </location>
</feature>
<evidence type="ECO:0000313" key="2">
    <source>
        <dbReference type="EMBL" id="GGB51265.1"/>
    </source>
</evidence>